<dbReference type="AlphaFoldDB" id="A0A6A7AXQ3"/>
<keyword evidence="4" id="KW-0687">Ribonucleoprotein</keyword>
<evidence type="ECO:0000313" key="8">
    <source>
        <dbReference type="Proteomes" id="UP000799423"/>
    </source>
</evidence>
<evidence type="ECO:0000256" key="5">
    <source>
        <dbReference type="SAM" id="MobiDB-lite"/>
    </source>
</evidence>
<dbReference type="EMBL" id="MU006328">
    <property type="protein sequence ID" value="KAF2847147.1"/>
    <property type="molecule type" value="Genomic_DNA"/>
</dbReference>
<dbReference type="SMART" id="SM00916">
    <property type="entry name" value="L51_S25_CI-B8"/>
    <property type="match status" value="1"/>
</dbReference>
<reference evidence="7" key="1">
    <citation type="submission" date="2020-01" db="EMBL/GenBank/DDBJ databases">
        <authorList>
            <consortium name="DOE Joint Genome Institute"/>
            <person name="Haridas S."/>
            <person name="Albert R."/>
            <person name="Binder M."/>
            <person name="Bloem J."/>
            <person name="Labutti K."/>
            <person name="Salamov A."/>
            <person name="Andreopoulos B."/>
            <person name="Baker S.E."/>
            <person name="Barry K."/>
            <person name="Bills G."/>
            <person name="Bluhm B.H."/>
            <person name="Cannon C."/>
            <person name="Castanera R."/>
            <person name="Culley D.E."/>
            <person name="Daum C."/>
            <person name="Ezra D."/>
            <person name="Gonzalez J.B."/>
            <person name="Henrissat B."/>
            <person name="Kuo A."/>
            <person name="Liang C."/>
            <person name="Lipzen A."/>
            <person name="Lutzoni F."/>
            <person name="Magnuson J."/>
            <person name="Mondo S."/>
            <person name="Nolan M."/>
            <person name="Ohm R."/>
            <person name="Pangilinan J."/>
            <person name="Park H.-J."/>
            <person name="Ramirez L."/>
            <person name="Alfaro M."/>
            <person name="Sun H."/>
            <person name="Tritt A."/>
            <person name="Yoshinaga Y."/>
            <person name="Zwiers L.-H."/>
            <person name="Turgeon B.G."/>
            <person name="Goodwin S.B."/>
            <person name="Spatafora J.W."/>
            <person name="Crous P.W."/>
            <person name="Grigoriev I.V."/>
        </authorList>
    </citation>
    <scope>NUCLEOTIDE SEQUENCE</scope>
    <source>
        <strain evidence="7">IPT5</strain>
    </source>
</reference>
<dbReference type="OrthoDB" id="1696305at2759"/>
<evidence type="ECO:0000256" key="4">
    <source>
        <dbReference type="ARBA" id="ARBA00023274"/>
    </source>
</evidence>
<dbReference type="PANTHER" id="PTHR13274">
    <property type="entry name" value="MITOCHONDRIAL RIBOSOMAL PROTEIN S25"/>
    <property type="match status" value="1"/>
</dbReference>
<dbReference type="InterPro" id="IPR007741">
    <property type="entry name" value="Ribosomal_mL43/mS25/NADH_DH"/>
</dbReference>
<dbReference type="GO" id="GO:1990904">
    <property type="term" value="C:ribonucleoprotein complex"/>
    <property type="evidence" value="ECO:0007669"/>
    <property type="project" value="UniProtKB-KW"/>
</dbReference>
<name>A0A6A7AXQ3_9PLEO</name>
<evidence type="ECO:0000259" key="6">
    <source>
        <dbReference type="SMART" id="SM00916"/>
    </source>
</evidence>
<keyword evidence="8" id="KW-1185">Reference proteome</keyword>
<protein>
    <recommendedName>
        <fullName evidence="6">Ribosomal protein/NADH dehydrogenase domain-containing protein</fullName>
    </recommendedName>
</protein>
<keyword evidence="2" id="KW-0689">Ribosomal protein</keyword>
<feature type="domain" description="Ribosomal protein/NADH dehydrogenase" evidence="6">
    <location>
        <begin position="6"/>
        <end position="118"/>
    </location>
</feature>
<feature type="compositionally biased region" description="Low complexity" evidence="5">
    <location>
        <begin position="56"/>
        <end position="72"/>
    </location>
</feature>
<dbReference type="InterPro" id="IPR040049">
    <property type="entry name" value="Ribosomal_mS25/mL61"/>
</dbReference>
<evidence type="ECO:0000256" key="3">
    <source>
        <dbReference type="ARBA" id="ARBA00023128"/>
    </source>
</evidence>
<comment type="subcellular location">
    <subcellularLocation>
        <location evidence="1">Mitochondrion</location>
    </subcellularLocation>
</comment>
<evidence type="ECO:0000256" key="2">
    <source>
        <dbReference type="ARBA" id="ARBA00022980"/>
    </source>
</evidence>
<keyword evidence="3" id="KW-0496">Mitochondrion</keyword>
<dbReference type="SUPFAM" id="SSF52833">
    <property type="entry name" value="Thioredoxin-like"/>
    <property type="match status" value="1"/>
</dbReference>
<dbReference type="PANTHER" id="PTHR13274:SF2">
    <property type="entry name" value="SMALL RIBOSOMAL SUBUNIT PROTEIN MS25"/>
    <property type="match status" value="1"/>
</dbReference>
<dbReference type="GO" id="GO:0005840">
    <property type="term" value="C:ribosome"/>
    <property type="evidence" value="ECO:0007669"/>
    <property type="project" value="UniProtKB-KW"/>
</dbReference>
<evidence type="ECO:0000256" key="1">
    <source>
        <dbReference type="ARBA" id="ARBA00004173"/>
    </source>
</evidence>
<feature type="region of interest" description="Disordered" evidence="5">
    <location>
        <begin position="119"/>
        <end position="142"/>
    </location>
</feature>
<feature type="compositionally biased region" description="Polar residues" evidence="5">
    <location>
        <begin position="73"/>
        <end position="90"/>
    </location>
</feature>
<feature type="region of interest" description="Disordered" evidence="5">
    <location>
        <begin position="55"/>
        <end position="90"/>
    </location>
</feature>
<gene>
    <name evidence="7" type="ORF">T440DRAFT_471251</name>
</gene>
<dbReference type="GO" id="GO:0003735">
    <property type="term" value="F:structural constituent of ribosome"/>
    <property type="evidence" value="ECO:0007669"/>
    <property type="project" value="InterPro"/>
</dbReference>
<sequence>MEFNTKIYGGHRGARKFWREMLPRIKYRNPAIPIEVNRHSDPSGPSLLHIYTHTKTQPTSSTTASPVAQQSANTPPSATPNARNTMVPDTTPPTYTLNIRDQQEGEILEAFVKTLECEEVKPSPEEEQQMRDLKEQEERSEQDRVLMRETLLKERREAEMLKLARGEAAEAVA</sequence>
<dbReference type="Pfam" id="PF05047">
    <property type="entry name" value="L51_S25_CI-B8"/>
    <property type="match status" value="1"/>
</dbReference>
<dbReference type="Proteomes" id="UP000799423">
    <property type="component" value="Unassembled WGS sequence"/>
</dbReference>
<dbReference type="GO" id="GO:0005739">
    <property type="term" value="C:mitochondrion"/>
    <property type="evidence" value="ECO:0007669"/>
    <property type="project" value="UniProtKB-SubCell"/>
</dbReference>
<evidence type="ECO:0000313" key="7">
    <source>
        <dbReference type="EMBL" id="KAF2847147.1"/>
    </source>
</evidence>
<proteinExistence type="predicted"/>
<organism evidence="7 8">
    <name type="scientific">Plenodomus tracheiphilus IPT5</name>
    <dbReference type="NCBI Taxonomy" id="1408161"/>
    <lineage>
        <taxon>Eukaryota</taxon>
        <taxon>Fungi</taxon>
        <taxon>Dikarya</taxon>
        <taxon>Ascomycota</taxon>
        <taxon>Pezizomycotina</taxon>
        <taxon>Dothideomycetes</taxon>
        <taxon>Pleosporomycetidae</taxon>
        <taxon>Pleosporales</taxon>
        <taxon>Pleosporineae</taxon>
        <taxon>Leptosphaeriaceae</taxon>
        <taxon>Plenodomus</taxon>
    </lineage>
</organism>
<dbReference type="InterPro" id="IPR036249">
    <property type="entry name" value="Thioredoxin-like_sf"/>
</dbReference>
<accession>A0A6A7AXQ3</accession>